<comment type="caution">
    <text evidence="1">The sequence shown here is derived from an EMBL/GenBank/DDBJ whole genome shotgun (WGS) entry which is preliminary data.</text>
</comment>
<sequence length="89" mass="9526">MKNLKTAILPLLIATVGVGSAFATQTKKANVTEQGYIFNPNEVIECQPVSKWCDNNGVYDCTLSGPGTESLRILSGTSCPMILKHSVPN</sequence>
<organism evidence="1">
    <name type="scientific">bioreactor metagenome</name>
    <dbReference type="NCBI Taxonomy" id="1076179"/>
    <lineage>
        <taxon>unclassified sequences</taxon>
        <taxon>metagenomes</taxon>
        <taxon>ecological metagenomes</taxon>
    </lineage>
</organism>
<dbReference type="AlphaFoldDB" id="A0A645IJG6"/>
<proteinExistence type="predicted"/>
<gene>
    <name evidence="1" type="ORF">SDC9_198778</name>
</gene>
<reference evidence="1" key="1">
    <citation type="submission" date="2019-08" db="EMBL/GenBank/DDBJ databases">
        <authorList>
            <person name="Kucharzyk K."/>
            <person name="Murdoch R.W."/>
            <person name="Higgins S."/>
            <person name="Loffler F."/>
        </authorList>
    </citation>
    <scope>NUCLEOTIDE SEQUENCE</scope>
</reference>
<evidence type="ECO:0000313" key="1">
    <source>
        <dbReference type="EMBL" id="MPN51136.1"/>
    </source>
</evidence>
<protein>
    <submittedName>
        <fullName evidence="1">Uncharacterized protein</fullName>
    </submittedName>
</protein>
<dbReference type="InterPro" id="IPR045391">
    <property type="entry name" value="DUF6520"/>
</dbReference>
<name>A0A645IJG6_9ZZZZ</name>
<accession>A0A645IJG6</accession>
<dbReference type="Pfam" id="PF20130">
    <property type="entry name" value="DUF6520"/>
    <property type="match status" value="1"/>
</dbReference>
<dbReference type="EMBL" id="VSSQ01115931">
    <property type="protein sequence ID" value="MPN51136.1"/>
    <property type="molecule type" value="Genomic_DNA"/>
</dbReference>